<dbReference type="PROSITE" id="PS51724">
    <property type="entry name" value="SPOR"/>
    <property type="match status" value="1"/>
</dbReference>
<dbReference type="EMBL" id="UPXZ01000032">
    <property type="protein sequence ID" value="VBB46106.1"/>
    <property type="molecule type" value="Genomic_DNA"/>
</dbReference>
<dbReference type="AlphaFoldDB" id="A0A653ADL5"/>
<dbReference type="Pfam" id="PF05036">
    <property type="entry name" value="SPOR"/>
    <property type="match status" value="1"/>
</dbReference>
<accession>A0A653ADL5</accession>
<proteinExistence type="predicted"/>
<dbReference type="SUPFAM" id="SSF110997">
    <property type="entry name" value="Sporulation related repeat"/>
    <property type="match status" value="1"/>
</dbReference>
<reference evidence="2" key="1">
    <citation type="submission" date="2018-07" db="EMBL/GenBank/DDBJ databases">
        <authorList>
            <consortium name="Genoscope - CEA"/>
            <person name="William W."/>
        </authorList>
    </citation>
    <scope>NUCLEOTIDE SEQUENCE</scope>
    <source>
        <strain evidence="2">IK1</strain>
    </source>
</reference>
<evidence type="ECO:0000313" key="2">
    <source>
        <dbReference type="EMBL" id="VBB46106.1"/>
    </source>
</evidence>
<sequence length="160" mass="18649">MKKIFLLTGIILLSANILRSQDVTTMETEDIIKSIENDNAISLSKITFHQDSRIEDLLNTYINRIDLTMPYSGVGYRVQVFSSNNYKTAKTDATRIERQLRNAFPHHQVYVTYASPFWKVRVGNFRTADDAQKLRSDILKIFPELRKDCYTVRENRVKIN</sequence>
<dbReference type="GO" id="GO:0042834">
    <property type="term" value="F:peptidoglycan binding"/>
    <property type="evidence" value="ECO:0007669"/>
    <property type="project" value="InterPro"/>
</dbReference>
<evidence type="ECO:0000259" key="1">
    <source>
        <dbReference type="PROSITE" id="PS51724"/>
    </source>
</evidence>
<organism evidence="2">
    <name type="scientific">uncultured Paludibacter sp</name>
    <dbReference type="NCBI Taxonomy" id="497635"/>
    <lineage>
        <taxon>Bacteria</taxon>
        <taxon>Pseudomonadati</taxon>
        <taxon>Bacteroidota</taxon>
        <taxon>Bacteroidia</taxon>
        <taxon>Bacteroidales</taxon>
        <taxon>Paludibacteraceae</taxon>
        <taxon>Paludibacter</taxon>
        <taxon>environmental samples</taxon>
    </lineage>
</organism>
<protein>
    <submittedName>
        <fullName evidence="2">Sporulation domain-containing protein</fullName>
    </submittedName>
</protein>
<dbReference type="InterPro" id="IPR007730">
    <property type="entry name" value="SPOR-like_dom"/>
</dbReference>
<feature type="domain" description="SPOR" evidence="1">
    <location>
        <begin position="70"/>
        <end position="154"/>
    </location>
</feature>
<gene>
    <name evidence="2" type="ORF">TRIP_D380064</name>
</gene>
<name>A0A653ADL5_9BACT</name>
<dbReference type="InterPro" id="IPR036680">
    <property type="entry name" value="SPOR-like_sf"/>
</dbReference>
<dbReference type="Gene3D" id="3.30.70.1070">
    <property type="entry name" value="Sporulation related repeat"/>
    <property type="match status" value="1"/>
</dbReference>